<dbReference type="OrthoDB" id="9814412at2"/>
<organism evidence="2 3">
    <name type="scientific">Cecembia lonarensis (strain CCUG 58316 / KCTC 22772 / LW9)</name>
    <dbReference type="NCBI Taxonomy" id="1225176"/>
    <lineage>
        <taxon>Bacteria</taxon>
        <taxon>Pseudomonadati</taxon>
        <taxon>Bacteroidota</taxon>
        <taxon>Cytophagia</taxon>
        <taxon>Cytophagales</taxon>
        <taxon>Cyclobacteriaceae</taxon>
        <taxon>Cecembia</taxon>
    </lineage>
</organism>
<reference evidence="2 3" key="1">
    <citation type="journal article" date="2012" name="J. Bacteriol.">
        <title>Draft Genome Sequence of Cecembia lonarensis Strain LW9T, Isolated from Lonar Lake, a Haloalkaline Lake in India.</title>
        <authorList>
            <person name="Shivaji S."/>
            <person name="Ara S."/>
            <person name="Singh A."/>
            <person name="Pinnaka A.K."/>
        </authorList>
    </citation>
    <scope>NUCLEOTIDE SEQUENCE [LARGE SCALE GENOMIC DNA]</scope>
    <source>
        <strain evidence="2 3">LW9</strain>
    </source>
</reference>
<accession>K1LG31</accession>
<evidence type="ECO:0000259" key="1">
    <source>
        <dbReference type="Pfam" id="PF20094"/>
    </source>
</evidence>
<evidence type="ECO:0000313" key="3">
    <source>
        <dbReference type="Proteomes" id="UP000004478"/>
    </source>
</evidence>
<dbReference type="AlphaFoldDB" id="K1LG31"/>
<proteinExistence type="predicted"/>
<dbReference type="PATRIC" id="fig|1225176.3.peg.204"/>
<dbReference type="InterPro" id="IPR030959">
    <property type="entry name" value="GWxTD_dom"/>
</dbReference>
<name>K1LG31_CECL9</name>
<evidence type="ECO:0000313" key="2">
    <source>
        <dbReference type="EMBL" id="EKB51142.1"/>
    </source>
</evidence>
<comment type="caution">
    <text evidence="2">The sequence shown here is derived from an EMBL/GenBank/DDBJ whole genome shotgun (WGS) entry which is preliminary data.</text>
</comment>
<dbReference type="EMBL" id="AMGM01000002">
    <property type="protein sequence ID" value="EKB51142.1"/>
    <property type="molecule type" value="Genomic_DNA"/>
</dbReference>
<dbReference type="Proteomes" id="UP000004478">
    <property type="component" value="Unassembled WGS sequence"/>
</dbReference>
<sequence length="416" mass="48911">MTKIITKTYPMAKALVFMSLFLAPFVLLAQQTLETIDQSLRYSRYARLALKIIPVQEDERLFLLQMPVEKIEENIQFETYQFAYVVLNSYQEPITAQNLVPLSENDLVADTDFHYYFEKSVQIPEDQNLAIALLQVTDTRQGDIYYYHIDLMSPYIFGHPDFWAYYGDRIPFDQTFIQKNDPLEFKGRTGISLHSFHYPTQFDVPLPPMEIRPANVPREVVVNYEGEFFLNAPKSFDQEGYYFIQADTNSTQGMLVKTVHEAFPRVKDYEEMVDMVAYISTRREHEALMEATDKKLALDKYWIGMLKDEQTAINVIREYFKQIEFANILFTDFKEGWKTDRGMVYTVMGPPNEVYFRPNGEVWSYLSANSNSKITFTFARVKNILTPNYYILNRSRALQPEWFKSITTWRNGQMVF</sequence>
<protein>
    <recommendedName>
        <fullName evidence="1">GWxTD domain-containing protein</fullName>
    </recommendedName>
</protein>
<dbReference type="Pfam" id="PF20094">
    <property type="entry name" value="GWxTD_dom"/>
    <property type="match status" value="1"/>
</dbReference>
<dbReference type="NCBIfam" id="TIGR04514">
    <property type="entry name" value="GWxTD_dom"/>
    <property type="match status" value="1"/>
</dbReference>
<keyword evidence="3" id="KW-1185">Reference proteome</keyword>
<dbReference type="RefSeq" id="WP_009183247.1">
    <property type="nucleotide sequence ID" value="NZ_AMGM01000002.1"/>
</dbReference>
<gene>
    <name evidence="2" type="ORF">B879_00193</name>
</gene>
<feature type="domain" description="GWxTD" evidence="1">
    <location>
        <begin position="240"/>
        <end position="411"/>
    </location>
</feature>